<dbReference type="InterPro" id="IPR028081">
    <property type="entry name" value="Leu-bd"/>
</dbReference>
<dbReference type="PANTHER" id="PTHR47235">
    <property type="entry name" value="BLR6548 PROTEIN"/>
    <property type="match status" value="1"/>
</dbReference>
<protein>
    <submittedName>
        <fullName evidence="5">ABC transporter substrate-binding protein</fullName>
    </submittedName>
</protein>
<name>A0ABW4P141_9NOCA</name>
<keyword evidence="2 3" id="KW-0732">Signal</keyword>
<organism evidence="5 6">
    <name type="scientific">Rhodococcus gannanensis</name>
    <dbReference type="NCBI Taxonomy" id="1960308"/>
    <lineage>
        <taxon>Bacteria</taxon>
        <taxon>Bacillati</taxon>
        <taxon>Actinomycetota</taxon>
        <taxon>Actinomycetes</taxon>
        <taxon>Mycobacteriales</taxon>
        <taxon>Nocardiaceae</taxon>
        <taxon>Rhodococcus</taxon>
    </lineage>
</organism>
<dbReference type="InterPro" id="IPR028082">
    <property type="entry name" value="Peripla_BP_I"/>
</dbReference>
<sequence length="411" mass="43603">MKRTIAVGLTALCATAALTACSSRETTAAAGDCDPGITDTEIKFGTSLMQSVAGPQATAATALFDEINAAGGVAMGDGKSRKISYTAMDDGYDPARTVGNVRTLVEQDQVFAIQNLIGTASTLAVADYLNERKVPLVFPMTGSNELLDKVDDWPVVAGAVTPQTDWEASEVARWILRDHPAGKVAVLYPNDAMGNGSREALKSALEGSGVQIVAEQTYEQTTPSVDSQMVNLANSGADVFANFATASFVTQSLKKATELSWKPDTFIYSGATDTNFVLTPAGPGAAEGIHSFYWIYDVSSPNHDDKPGVQKWRAFADRNSAKIKSTDTIAATGYNTAQLLVAALENTKGCTRADFLDAVKNMTDVTTDLAIDGISFDTTPDYPYVITSMAPMTFRGGSWQYDAVVTRSAQG</sequence>
<accession>A0ABW4P141</accession>
<dbReference type="PROSITE" id="PS51257">
    <property type="entry name" value="PROKAR_LIPOPROTEIN"/>
    <property type="match status" value="1"/>
</dbReference>
<dbReference type="RefSeq" id="WP_378483990.1">
    <property type="nucleotide sequence ID" value="NZ_JBHUFB010000007.1"/>
</dbReference>
<feature type="chain" id="PRO_5045811812" evidence="3">
    <location>
        <begin position="20"/>
        <end position="411"/>
    </location>
</feature>
<evidence type="ECO:0000256" key="2">
    <source>
        <dbReference type="ARBA" id="ARBA00022729"/>
    </source>
</evidence>
<keyword evidence="6" id="KW-1185">Reference proteome</keyword>
<comment type="similarity">
    <text evidence="1">Belongs to the leucine-binding protein family.</text>
</comment>
<feature type="domain" description="Leucine-binding protein" evidence="4">
    <location>
        <begin position="46"/>
        <end position="369"/>
    </location>
</feature>
<evidence type="ECO:0000313" key="6">
    <source>
        <dbReference type="Proteomes" id="UP001597286"/>
    </source>
</evidence>
<gene>
    <name evidence="5" type="ORF">ACFSJG_04400</name>
</gene>
<reference evidence="6" key="1">
    <citation type="journal article" date="2019" name="Int. J. Syst. Evol. Microbiol.">
        <title>The Global Catalogue of Microorganisms (GCM) 10K type strain sequencing project: providing services to taxonomists for standard genome sequencing and annotation.</title>
        <authorList>
            <consortium name="The Broad Institute Genomics Platform"/>
            <consortium name="The Broad Institute Genome Sequencing Center for Infectious Disease"/>
            <person name="Wu L."/>
            <person name="Ma J."/>
        </authorList>
    </citation>
    <scope>NUCLEOTIDE SEQUENCE [LARGE SCALE GENOMIC DNA]</scope>
    <source>
        <strain evidence="6">DT72</strain>
    </source>
</reference>
<evidence type="ECO:0000256" key="3">
    <source>
        <dbReference type="SAM" id="SignalP"/>
    </source>
</evidence>
<dbReference type="Proteomes" id="UP001597286">
    <property type="component" value="Unassembled WGS sequence"/>
</dbReference>
<evidence type="ECO:0000313" key="5">
    <source>
        <dbReference type="EMBL" id="MFD1811444.1"/>
    </source>
</evidence>
<evidence type="ECO:0000256" key="1">
    <source>
        <dbReference type="ARBA" id="ARBA00010062"/>
    </source>
</evidence>
<dbReference type="SUPFAM" id="SSF53822">
    <property type="entry name" value="Periplasmic binding protein-like I"/>
    <property type="match status" value="1"/>
</dbReference>
<dbReference type="EMBL" id="JBHUFB010000007">
    <property type="protein sequence ID" value="MFD1811444.1"/>
    <property type="molecule type" value="Genomic_DNA"/>
</dbReference>
<feature type="signal peptide" evidence="3">
    <location>
        <begin position="1"/>
        <end position="19"/>
    </location>
</feature>
<dbReference type="Gene3D" id="3.40.50.2300">
    <property type="match status" value="2"/>
</dbReference>
<dbReference type="PANTHER" id="PTHR47235:SF1">
    <property type="entry name" value="BLR6548 PROTEIN"/>
    <property type="match status" value="1"/>
</dbReference>
<proteinExistence type="inferred from homology"/>
<dbReference type="CDD" id="cd06343">
    <property type="entry name" value="PBP1_ABC_ligand_binding-like"/>
    <property type="match status" value="1"/>
</dbReference>
<dbReference type="Pfam" id="PF13458">
    <property type="entry name" value="Peripla_BP_6"/>
    <property type="match status" value="1"/>
</dbReference>
<evidence type="ECO:0000259" key="4">
    <source>
        <dbReference type="Pfam" id="PF13458"/>
    </source>
</evidence>
<comment type="caution">
    <text evidence="5">The sequence shown here is derived from an EMBL/GenBank/DDBJ whole genome shotgun (WGS) entry which is preliminary data.</text>
</comment>